<dbReference type="InterPro" id="IPR011545">
    <property type="entry name" value="DEAD/DEAH_box_helicase_dom"/>
</dbReference>
<dbReference type="InterPro" id="IPR038248">
    <property type="entry name" value="Dicer_dimer_sf"/>
</dbReference>
<dbReference type="SMART" id="SM00535">
    <property type="entry name" value="RIBOc"/>
    <property type="match status" value="2"/>
</dbReference>
<dbReference type="GO" id="GO:0004386">
    <property type="term" value="F:helicase activity"/>
    <property type="evidence" value="ECO:0007669"/>
    <property type="project" value="UniProtKB-KW"/>
</dbReference>
<dbReference type="Gene3D" id="3.30.160.380">
    <property type="entry name" value="Dicer dimerisation domain"/>
    <property type="match status" value="1"/>
</dbReference>
<dbReference type="InterPro" id="IPR036389">
    <property type="entry name" value="RNase_III_sf"/>
</dbReference>
<keyword evidence="4" id="KW-0347">Helicase</keyword>
<feature type="compositionally biased region" description="Basic and acidic residues" evidence="7">
    <location>
        <begin position="1443"/>
        <end position="1467"/>
    </location>
</feature>
<dbReference type="InterPro" id="IPR005034">
    <property type="entry name" value="Dicer_dimerisation"/>
</dbReference>
<evidence type="ECO:0000256" key="5">
    <source>
        <dbReference type="ARBA" id="ARBA00022840"/>
    </source>
</evidence>
<reference evidence="10" key="1">
    <citation type="submission" date="2013-12" db="EMBL/GenBank/DDBJ databases">
        <title>The Genome Sequence of Aphanomyces astaci APO3.</title>
        <authorList>
            <consortium name="The Broad Institute Genomics Platform"/>
            <person name="Russ C."/>
            <person name="Tyler B."/>
            <person name="van West P."/>
            <person name="Dieguez-Uribeondo J."/>
            <person name="Young S.K."/>
            <person name="Zeng Q."/>
            <person name="Gargeya S."/>
            <person name="Fitzgerald M."/>
            <person name="Abouelleil A."/>
            <person name="Alvarado L."/>
            <person name="Chapman S.B."/>
            <person name="Gainer-Dewar J."/>
            <person name="Goldberg J."/>
            <person name="Griggs A."/>
            <person name="Gujja S."/>
            <person name="Hansen M."/>
            <person name="Howarth C."/>
            <person name="Imamovic A."/>
            <person name="Ireland A."/>
            <person name="Larimer J."/>
            <person name="McCowan C."/>
            <person name="Murphy C."/>
            <person name="Pearson M."/>
            <person name="Poon T.W."/>
            <person name="Priest M."/>
            <person name="Roberts A."/>
            <person name="Saif S."/>
            <person name="Shea T."/>
            <person name="Sykes S."/>
            <person name="Wortman J."/>
            <person name="Nusbaum C."/>
            <person name="Birren B."/>
        </authorList>
    </citation>
    <scope>NUCLEOTIDE SEQUENCE [LARGE SCALE GENOMIC DNA]</scope>
    <source>
        <strain evidence="10">APO3</strain>
    </source>
</reference>
<keyword evidence="3" id="KW-0378">Hydrolase</keyword>
<feature type="domain" description="RNase III" evidence="8">
    <location>
        <begin position="1044"/>
        <end position="1165"/>
    </location>
</feature>
<dbReference type="InterPro" id="IPR000999">
    <property type="entry name" value="RNase_III_dom"/>
</dbReference>
<evidence type="ECO:0000256" key="6">
    <source>
        <dbReference type="PROSITE-ProRule" id="PRU00657"/>
    </source>
</evidence>
<dbReference type="Gene3D" id="1.10.1520.10">
    <property type="entry name" value="Ribonuclease III domain"/>
    <property type="match status" value="2"/>
</dbReference>
<dbReference type="CDD" id="cd00593">
    <property type="entry name" value="RIBOc"/>
    <property type="match status" value="2"/>
</dbReference>
<evidence type="ECO:0000256" key="4">
    <source>
        <dbReference type="ARBA" id="ARBA00022806"/>
    </source>
</evidence>
<dbReference type="GO" id="GO:0005524">
    <property type="term" value="F:ATP binding"/>
    <property type="evidence" value="ECO:0007669"/>
    <property type="project" value="UniProtKB-KW"/>
</dbReference>
<sequence length="1489" mass="166114">MSLGEHQKEMLALARQQNVLVSGKSGIGKTFAAAFLIRETLLNDAEGKALVLVSGAAKTTEVFNLVTRLCSAKVVVASESSEHLWRDASYSKRECAHARVLCVSPAIASNLFHLGHLSYANVALIVVEDTEEMFTTAATFTATLASKYTKQPRHTRPKLFAMVSKTLSELDLPTSSNPLYPLVSAFCITQPTFRKRATIAPIIVETFQYEATNYTGTVGHPVEFLRGANALHCNAEALLASLLALGSNGSTNSQYDVMIESRCKQFADAAETVLEQLGLWCFLKYIELELRHELDEALLSQNDRRLDAHSINLLTTSDEAPSVISAASDMSDHADVKSTRSFLDWIVTQQQTEHGGLQATHSRLKKAADLVGAYMENAASHGGRCWIFMQRRAHTRVVAEYMTACFPSYPPCCSLQGGSQASIAGEAATNGALKAVDVEGRFNDGRNPVLVSTALSTEVDQIALCGLVISMDEVVDPHKLLDFRQRAHPDHGVFKYIIADTPLDFEKYRALFTKMATLLSLDNGNGGNDQETLDQAVMPRLKQRYGSHHHHHGGHGGRTKYELYHADVKAKMTLDNSIALLTAFCHTLPGIKIYDNRPLYVIKRHLVGRHHDSQKRFRSTSTTTSNNYDDDDADNHRKFLYSASLKLPSMLRVKHVLLTPKVVSAKQAKCMAAYKAVELLLKRGFLDRSFKSKLLVNRNFIPQESVDEDMELETQNSYDIPAATAVEMGLAPIKSKFTQDTDQAVMYLYGLGGMPYGILCTEPLYGGKTNGSWRFELKTSHVMTPAVQSVHMSTHPKQVTLPRAELVLALQFHVMLMRLICYGVDAAANHRDDDVEAAFSSKNDKGYIVVPVLLGGDEERVDIDWAVLHNLMQTALLRPAWPLPTTPHGLAIDEWIFVSNRRRDVAYVVQGITPVLVGDVARRVVANNQYWSYTIQRAKSAPGVPILGRWYTKDALLKSTPEQPLVHGIEIPAAVPLIRYVLEQGTSPLEYGHLKERLLIPDQTSILSLRKSQYFEAIRLLPLLFEFERKCQLSTLMFAVGRDIHVKYLEQATTKPAYERLEMLGDCFLKLESTWWLYQNRPDVKSEGTLSMLRGDMIRNDRLCKLSMDKMLHHYMIYPADFEQRPFRTWIPSCMGRTPDAVIAHLKWIADVLESTCGAYIEGAGEVAGRAFLEWTGCSVCETPQVYNRTYFPHCLPQPVPAQVDPETPRDLATWDLTHLGYDDIPERMYLLQTSLKYNFKDKRLLLEAITHPSVAQWLIHADKTTTNVVWKGDYERLEYLGDALIEYLVVTYAYIAHPTWQPGALTDWKGATVSNDALGKAALICFHIDQIMLTGSMRLDPLLVDKLADLKRLHAEGSSERPHVTMPKIFADGFEALCAAVFLDAGCDLHVIRDIFLGPLLSVVGPDAVAHVTRKNTPKPVDISPPPTLSTTDAAGENVEEDNLRHGEDVRNNDNDEAAVKPEPARVSHISTHQQPIEIIEIEDSDDE</sequence>
<dbReference type="PANTHER" id="PTHR14950">
    <property type="entry name" value="DICER-RELATED"/>
    <property type="match status" value="1"/>
</dbReference>
<dbReference type="Gene3D" id="3.40.50.300">
    <property type="entry name" value="P-loop containing nucleotide triphosphate hydrolases"/>
    <property type="match status" value="1"/>
</dbReference>
<name>W4FGQ3_APHAT</name>
<keyword evidence="5" id="KW-0067">ATP-binding</keyword>
<evidence type="ECO:0008006" key="11">
    <source>
        <dbReference type="Google" id="ProtNLM"/>
    </source>
</evidence>
<dbReference type="SUPFAM" id="SSF52540">
    <property type="entry name" value="P-loop containing nucleoside triphosphate hydrolases"/>
    <property type="match status" value="1"/>
</dbReference>
<dbReference type="PROSITE" id="PS51327">
    <property type="entry name" value="DICER_DSRBF"/>
    <property type="match status" value="1"/>
</dbReference>
<evidence type="ECO:0000256" key="1">
    <source>
        <dbReference type="ARBA" id="ARBA00022737"/>
    </source>
</evidence>
<evidence type="ECO:0000259" key="9">
    <source>
        <dbReference type="PROSITE" id="PS51327"/>
    </source>
</evidence>
<dbReference type="GO" id="GO:0003723">
    <property type="term" value="F:RNA binding"/>
    <property type="evidence" value="ECO:0007669"/>
    <property type="project" value="UniProtKB-UniRule"/>
</dbReference>
<evidence type="ECO:0000256" key="3">
    <source>
        <dbReference type="ARBA" id="ARBA00022801"/>
    </source>
</evidence>
<dbReference type="Pfam" id="PF00636">
    <property type="entry name" value="Ribonuclease_3"/>
    <property type="match status" value="2"/>
</dbReference>
<keyword evidence="6" id="KW-0694">RNA-binding</keyword>
<dbReference type="PROSITE" id="PS00517">
    <property type="entry name" value="RNASE_3_1"/>
    <property type="match status" value="1"/>
</dbReference>
<organism evidence="10">
    <name type="scientific">Aphanomyces astaci</name>
    <name type="common">Crayfish plague agent</name>
    <dbReference type="NCBI Taxonomy" id="112090"/>
    <lineage>
        <taxon>Eukaryota</taxon>
        <taxon>Sar</taxon>
        <taxon>Stramenopiles</taxon>
        <taxon>Oomycota</taxon>
        <taxon>Saprolegniomycetes</taxon>
        <taxon>Saprolegniales</taxon>
        <taxon>Verrucalvaceae</taxon>
        <taxon>Aphanomyces</taxon>
    </lineage>
</organism>
<keyword evidence="1" id="KW-0677">Repeat</keyword>
<dbReference type="PROSITE" id="PS50142">
    <property type="entry name" value="RNASE_3_2"/>
    <property type="match status" value="2"/>
</dbReference>
<dbReference type="OrthoDB" id="416741at2759"/>
<accession>W4FGQ3</accession>
<dbReference type="GeneID" id="20818895"/>
<gene>
    <name evidence="10" type="ORF">H257_16899</name>
</gene>
<feature type="domain" description="Dicer dsRNA-binding fold" evidence="9">
    <location>
        <begin position="577"/>
        <end position="700"/>
    </location>
</feature>
<evidence type="ECO:0000259" key="8">
    <source>
        <dbReference type="PROSITE" id="PS50142"/>
    </source>
</evidence>
<feature type="region of interest" description="Disordered" evidence="7">
    <location>
        <begin position="1416"/>
        <end position="1489"/>
    </location>
</feature>
<dbReference type="Pfam" id="PF00270">
    <property type="entry name" value="DEAD"/>
    <property type="match status" value="1"/>
</dbReference>
<evidence type="ECO:0000313" key="10">
    <source>
        <dbReference type="EMBL" id="ETV66687.1"/>
    </source>
</evidence>
<dbReference type="PANTHER" id="PTHR14950:SF37">
    <property type="entry name" value="ENDORIBONUCLEASE DICER"/>
    <property type="match status" value="1"/>
</dbReference>
<dbReference type="RefSeq" id="XP_009843813.1">
    <property type="nucleotide sequence ID" value="XM_009845511.1"/>
</dbReference>
<dbReference type="STRING" id="112090.W4FGQ3"/>
<keyword evidence="2" id="KW-0547">Nucleotide-binding</keyword>
<dbReference type="GO" id="GO:0004525">
    <property type="term" value="F:ribonuclease III activity"/>
    <property type="evidence" value="ECO:0007669"/>
    <property type="project" value="InterPro"/>
</dbReference>
<dbReference type="Pfam" id="PF03368">
    <property type="entry name" value="Dicer_dimer"/>
    <property type="match status" value="1"/>
</dbReference>
<proteinExistence type="predicted"/>
<dbReference type="InterPro" id="IPR027417">
    <property type="entry name" value="P-loop_NTPase"/>
</dbReference>
<feature type="domain" description="RNase III" evidence="8">
    <location>
        <begin position="1229"/>
        <end position="1387"/>
    </location>
</feature>
<dbReference type="SUPFAM" id="SSF69065">
    <property type="entry name" value="RNase III domain-like"/>
    <property type="match status" value="2"/>
</dbReference>
<evidence type="ECO:0000256" key="7">
    <source>
        <dbReference type="SAM" id="MobiDB-lite"/>
    </source>
</evidence>
<protein>
    <recommendedName>
        <fullName evidence="11">RNase III domain-containing protein</fullName>
    </recommendedName>
</protein>
<dbReference type="EMBL" id="KI913207">
    <property type="protein sequence ID" value="ETV66687.1"/>
    <property type="molecule type" value="Genomic_DNA"/>
</dbReference>
<evidence type="ECO:0000256" key="2">
    <source>
        <dbReference type="ARBA" id="ARBA00022741"/>
    </source>
</evidence>
<dbReference type="VEuPathDB" id="FungiDB:H257_16899"/>
<dbReference type="GO" id="GO:0006396">
    <property type="term" value="P:RNA processing"/>
    <property type="evidence" value="ECO:0007669"/>
    <property type="project" value="InterPro"/>
</dbReference>